<comment type="caution">
    <text evidence="1">The sequence shown here is derived from an EMBL/GenBank/DDBJ whole genome shotgun (WGS) entry which is preliminary data.</text>
</comment>
<keyword evidence="2" id="KW-1185">Reference proteome</keyword>
<accession>A0A7J8HZP3</accession>
<dbReference type="Proteomes" id="UP000550707">
    <property type="component" value="Unassembled WGS sequence"/>
</dbReference>
<gene>
    <name evidence="1" type="ORF">HJG59_010746</name>
</gene>
<dbReference type="AlphaFoldDB" id="A0A7J8HZP3"/>
<sequence length="159" mass="16590">MSAPPAGNRWAQRTVGAPVGTCQPLPQLLPQLPANLCEAELPSEPSLPLQAPLLRASPWGCGGHGALLSRPAGFAHVSPGTAEPAAGRSRVAWYPPGQLRLRPPGVRLPSARPRVRGRRAAGAAAASAWTGPSACSLLPLRMSERASPRTKPSHCFHSL</sequence>
<dbReference type="InParanoid" id="A0A7J8HZP3"/>
<organism evidence="1 2">
    <name type="scientific">Molossus molossus</name>
    <name type="common">Pallas' mastiff bat</name>
    <name type="synonym">Vespertilio molossus</name>
    <dbReference type="NCBI Taxonomy" id="27622"/>
    <lineage>
        <taxon>Eukaryota</taxon>
        <taxon>Metazoa</taxon>
        <taxon>Chordata</taxon>
        <taxon>Craniata</taxon>
        <taxon>Vertebrata</taxon>
        <taxon>Euteleostomi</taxon>
        <taxon>Mammalia</taxon>
        <taxon>Eutheria</taxon>
        <taxon>Laurasiatheria</taxon>
        <taxon>Chiroptera</taxon>
        <taxon>Yangochiroptera</taxon>
        <taxon>Molossidae</taxon>
        <taxon>Molossus</taxon>
    </lineage>
</organism>
<reference evidence="1 2" key="1">
    <citation type="journal article" date="2020" name="Nature">
        <title>Six reference-quality genomes reveal evolution of bat adaptations.</title>
        <authorList>
            <person name="Jebb D."/>
            <person name="Huang Z."/>
            <person name="Pippel M."/>
            <person name="Hughes G.M."/>
            <person name="Lavrichenko K."/>
            <person name="Devanna P."/>
            <person name="Winkler S."/>
            <person name="Jermiin L.S."/>
            <person name="Skirmuntt E.C."/>
            <person name="Katzourakis A."/>
            <person name="Burkitt-Gray L."/>
            <person name="Ray D.A."/>
            <person name="Sullivan K.A.M."/>
            <person name="Roscito J.G."/>
            <person name="Kirilenko B.M."/>
            <person name="Davalos L.M."/>
            <person name="Corthals A.P."/>
            <person name="Power M.L."/>
            <person name="Jones G."/>
            <person name="Ransome R.D."/>
            <person name="Dechmann D.K.N."/>
            <person name="Locatelli A.G."/>
            <person name="Puechmaille S.J."/>
            <person name="Fedrigo O."/>
            <person name="Jarvis E.D."/>
            <person name="Hiller M."/>
            <person name="Vernes S.C."/>
            <person name="Myers E.W."/>
            <person name="Teeling E.C."/>
        </authorList>
    </citation>
    <scope>NUCLEOTIDE SEQUENCE [LARGE SCALE GENOMIC DNA]</scope>
    <source>
        <strain evidence="1">MMolMol1</strain>
        <tissue evidence="1">Muscle</tissue>
    </source>
</reference>
<protein>
    <submittedName>
        <fullName evidence="1">Uncharacterized protein</fullName>
    </submittedName>
</protein>
<name>A0A7J8HZP3_MOLMO</name>
<evidence type="ECO:0000313" key="1">
    <source>
        <dbReference type="EMBL" id="KAF6477834.1"/>
    </source>
</evidence>
<dbReference type="EMBL" id="JACASF010000005">
    <property type="protein sequence ID" value="KAF6477834.1"/>
    <property type="molecule type" value="Genomic_DNA"/>
</dbReference>
<evidence type="ECO:0000313" key="2">
    <source>
        <dbReference type="Proteomes" id="UP000550707"/>
    </source>
</evidence>
<proteinExistence type="predicted"/>